<evidence type="ECO:0000313" key="12">
    <source>
        <dbReference type="EMBL" id="ADL53076.1"/>
    </source>
</evidence>
<dbReference type="InterPro" id="IPR013656">
    <property type="entry name" value="PAS_4"/>
</dbReference>
<dbReference type="SMART" id="SM00086">
    <property type="entry name" value="PAC"/>
    <property type="match status" value="2"/>
</dbReference>
<feature type="domain" description="Histidine kinase" evidence="9">
    <location>
        <begin position="293"/>
        <end position="516"/>
    </location>
</feature>
<dbReference type="CDD" id="cd00130">
    <property type="entry name" value="PAS"/>
    <property type="match status" value="1"/>
</dbReference>
<feature type="domain" description="PAC" evidence="11">
    <location>
        <begin position="217"/>
        <end position="269"/>
    </location>
</feature>
<dbReference type="Pfam" id="PF00512">
    <property type="entry name" value="HisKA"/>
    <property type="match status" value="1"/>
</dbReference>
<dbReference type="RefSeq" id="WP_010073475.1">
    <property type="nucleotide sequence ID" value="NC_014393.1"/>
</dbReference>
<comment type="catalytic activity">
    <reaction evidence="1">
        <text>ATP + protein L-histidine = ADP + protein N-phospho-L-histidine.</text>
        <dbReference type="EC" id="2.7.13.3"/>
    </reaction>
</comment>
<dbReference type="InterPro" id="IPR000014">
    <property type="entry name" value="PAS"/>
</dbReference>
<dbReference type="InterPro" id="IPR005467">
    <property type="entry name" value="His_kinase_dom"/>
</dbReference>
<dbReference type="InterPro" id="IPR035965">
    <property type="entry name" value="PAS-like_dom_sf"/>
</dbReference>
<evidence type="ECO:0000256" key="5">
    <source>
        <dbReference type="ARBA" id="ARBA00022741"/>
    </source>
</evidence>
<keyword evidence="5" id="KW-0547">Nucleotide-binding</keyword>
<dbReference type="SUPFAM" id="SSF55785">
    <property type="entry name" value="PYP-like sensor domain (PAS domain)"/>
    <property type="match status" value="2"/>
</dbReference>
<evidence type="ECO:0000256" key="1">
    <source>
        <dbReference type="ARBA" id="ARBA00000085"/>
    </source>
</evidence>
<dbReference type="CDD" id="cd16922">
    <property type="entry name" value="HATPase_EvgS-ArcB-TorS-like"/>
    <property type="match status" value="1"/>
</dbReference>
<dbReference type="Pfam" id="PF02518">
    <property type="entry name" value="HATPase_c"/>
    <property type="match status" value="1"/>
</dbReference>
<keyword evidence="3" id="KW-0597">Phosphoprotein</keyword>
<keyword evidence="4" id="KW-0808">Transferase</keyword>
<evidence type="ECO:0000256" key="4">
    <source>
        <dbReference type="ARBA" id="ARBA00022679"/>
    </source>
</evidence>
<reference evidence="12 13" key="1">
    <citation type="submission" date="2010-08" db="EMBL/GenBank/DDBJ databases">
        <title>Complete sequence of Clostridium cellulovorans 743B.</title>
        <authorList>
            <consortium name="US DOE Joint Genome Institute"/>
            <person name="Lucas S."/>
            <person name="Copeland A."/>
            <person name="Lapidus A."/>
            <person name="Cheng J.-F."/>
            <person name="Bruce D."/>
            <person name="Goodwin L."/>
            <person name="Pitluck S."/>
            <person name="Chertkov O."/>
            <person name="Detter J.C."/>
            <person name="Han C."/>
            <person name="Tapia R."/>
            <person name="Land M."/>
            <person name="Hauser L."/>
            <person name="Chang Y.-J."/>
            <person name="Jeffries C."/>
            <person name="Kyrpides N."/>
            <person name="Ivanova N."/>
            <person name="Mikhailova N."/>
            <person name="Hemme C.L."/>
            <person name="Woyke T."/>
        </authorList>
    </citation>
    <scope>NUCLEOTIDE SEQUENCE [LARGE SCALE GENOMIC DNA]</scope>
    <source>
        <strain evidence="13">ATCC 35296 / DSM 3052 / OCM 3 / 743B</strain>
    </source>
</reference>
<dbReference type="Pfam" id="PF08448">
    <property type="entry name" value="PAS_4"/>
    <property type="match status" value="1"/>
</dbReference>
<accession>D9SVA2</accession>
<dbReference type="EMBL" id="CP002160">
    <property type="protein sequence ID" value="ADL53076.1"/>
    <property type="molecule type" value="Genomic_DNA"/>
</dbReference>
<protein>
    <recommendedName>
        <fullName evidence="2">histidine kinase</fullName>
        <ecNumber evidence="2">2.7.13.3</ecNumber>
    </recommendedName>
</protein>
<dbReference type="eggNOG" id="COG2205">
    <property type="taxonomic scope" value="Bacteria"/>
</dbReference>
<keyword evidence="6 12" id="KW-0418">Kinase</keyword>
<keyword evidence="13" id="KW-1185">Reference proteome</keyword>
<dbReference type="SUPFAM" id="SSF55874">
    <property type="entry name" value="ATPase domain of HSP90 chaperone/DNA topoisomerase II/histidine kinase"/>
    <property type="match status" value="1"/>
</dbReference>
<evidence type="ECO:0000259" key="9">
    <source>
        <dbReference type="PROSITE" id="PS50109"/>
    </source>
</evidence>
<evidence type="ECO:0000256" key="8">
    <source>
        <dbReference type="ARBA" id="ARBA00023012"/>
    </source>
</evidence>
<dbReference type="InterPro" id="IPR000700">
    <property type="entry name" value="PAS-assoc_C"/>
</dbReference>
<dbReference type="EC" id="2.7.13.3" evidence="2"/>
<keyword evidence="7" id="KW-0067">ATP-binding</keyword>
<dbReference type="Gene3D" id="1.10.287.130">
    <property type="match status" value="1"/>
</dbReference>
<evidence type="ECO:0000313" key="13">
    <source>
        <dbReference type="Proteomes" id="UP000002730"/>
    </source>
</evidence>
<dbReference type="SMART" id="SM00091">
    <property type="entry name" value="PAS"/>
    <property type="match status" value="1"/>
</dbReference>
<dbReference type="Gene3D" id="2.10.70.100">
    <property type="match status" value="1"/>
</dbReference>
<feature type="domain" description="PAS" evidence="10">
    <location>
        <begin position="144"/>
        <end position="214"/>
    </location>
</feature>
<organism evidence="12 13">
    <name type="scientific">Clostridium cellulovorans (strain ATCC 35296 / DSM 3052 / OCM 3 / 743B)</name>
    <dbReference type="NCBI Taxonomy" id="573061"/>
    <lineage>
        <taxon>Bacteria</taxon>
        <taxon>Bacillati</taxon>
        <taxon>Bacillota</taxon>
        <taxon>Clostridia</taxon>
        <taxon>Eubacteriales</taxon>
        <taxon>Clostridiaceae</taxon>
        <taxon>Clostridium</taxon>
    </lineage>
</organism>
<dbReference type="InterPro" id="IPR036890">
    <property type="entry name" value="HATPase_C_sf"/>
</dbReference>
<evidence type="ECO:0000259" key="10">
    <source>
        <dbReference type="PROSITE" id="PS50112"/>
    </source>
</evidence>
<dbReference type="InterPro" id="IPR003594">
    <property type="entry name" value="HATPase_dom"/>
</dbReference>
<dbReference type="InterPro" id="IPR013655">
    <property type="entry name" value="PAS_fold_3"/>
</dbReference>
<dbReference type="InterPro" id="IPR001610">
    <property type="entry name" value="PAC"/>
</dbReference>
<gene>
    <name evidence="12" type="ordered locus">Clocel_3397</name>
</gene>
<evidence type="ECO:0000256" key="6">
    <source>
        <dbReference type="ARBA" id="ARBA00022777"/>
    </source>
</evidence>
<keyword evidence="8" id="KW-0902">Two-component regulatory system</keyword>
<dbReference type="GO" id="GO:0000155">
    <property type="term" value="F:phosphorelay sensor kinase activity"/>
    <property type="evidence" value="ECO:0007669"/>
    <property type="project" value="InterPro"/>
</dbReference>
<sequence length="547" mass="63522">MNIIMDLENEFWLKEIQKVARLGNYVYDMKKDIFDCSEIVYEIFGVDSSHGMNLEIWVNTIYPSDRPAFEASLCEIVKNGDDFDVEYRIVNQTDRTIRWLKAKGKLYYDKYGALEKAVGIIQDISELKESEERYKNLYIKFQQKQAFLTSLIDSIPDFFFYKDIDGVYQGCNKAFEVFAGIKEEKLIGKRDLEVFDKETAESFRGRDLEVIRQNKHLRNEEWIKYPDGKVLLVDTLKTPYYDSQGNIMGLIGISRDITEKYKQEELQKSIDEERRRISELEEYDRIKTDFFANISHELRTPTNVIFSALQVQELKLKKYLSKESCTEMYGYTKMMKQNCYRLLRLINNLIDITKIDTMYVEINEVNINIINLIENITMSVADYIEDKGLSLIFDTEVEEKVIACDPEKIERIMLNLLSNAVKFTPMGGNIMVNIEDATENVCIRVKDTGRGIPKEKLNSIFERFVQVDKSFTRDHEGSGIGLSLVKSLVELHGGTISVKSSEGYGTEFIIYIPCKLVDKTYDEIACGGEMSKGYIERINIEFSDIYK</sequence>
<evidence type="ECO:0000256" key="3">
    <source>
        <dbReference type="ARBA" id="ARBA00022553"/>
    </source>
</evidence>
<dbReference type="KEGG" id="ccb:Clocel_3397"/>
<name>D9SVA2_CLOC7</name>
<dbReference type="InterPro" id="IPR050736">
    <property type="entry name" value="Sensor_HK_Regulatory"/>
</dbReference>
<dbReference type="PANTHER" id="PTHR43711:SF26">
    <property type="entry name" value="SENSOR HISTIDINE KINASE RCSC"/>
    <property type="match status" value="1"/>
</dbReference>
<dbReference type="InterPro" id="IPR036097">
    <property type="entry name" value="HisK_dim/P_sf"/>
</dbReference>
<dbReference type="SMART" id="SM00387">
    <property type="entry name" value="HATPase_c"/>
    <property type="match status" value="1"/>
</dbReference>
<dbReference type="AlphaFoldDB" id="D9SVA2"/>
<dbReference type="Proteomes" id="UP000002730">
    <property type="component" value="Chromosome"/>
</dbReference>
<dbReference type="InterPro" id="IPR004358">
    <property type="entry name" value="Sig_transdc_His_kin-like_C"/>
</dbReference>
<evidence type="ECO:0000256" key="7">
    <source>
        <dbReference type="ARBA" id="ARBA00022840"/>
    </source>
</evidence>
<dbReference type="STRING" id="573061.Clocel_3397"/>
<dbReference type="OrthoDB" id="9813394at2"/>
<evidence type="ECO:0000256" key="2">
    <source>
        <dbReference type="ARBA" id="ARBA00012438"/>
    </source>
</evidence>
<dbReference type="Pfam" id="PF08447">
    <property type="entry name" value="PAS_3"/>
    <property type="match status" value="1"/>
</dbReference>
<dbReference type="PROSITE" id="PS50112">
    <property type="entry name" value="PAS"/>
    <property type="match status" value="1"/>
</dbReference>
<proteinExistence type="predicted"/>
<dbReference type="SMART" id="SM00388">
    <property type="entry name" value="HisKA"/>
    <property type="match status" value="1"/>
</dbReference>
<dbReference type="PROSITE" id="PS50113">
    <property type="entry name" value="PAC"/>
    <property type="match status" value="2"/>
</dbReference>
<dbReference type="HOGENOM" id="CLU_000445_89_20_9"/>
<dbReference type="PANTHER" id="PTHR43711">
    <property type="entry name" value="TWO-COMPONENT HISTIDINE KINASE"/>
    <property type="match status" value="1"/>
</dbReference>
<dbReference type="NCBIfam" id="TIGR00229">
    <property type="entry name" value="sensory_box"/>
    <property type="match status" value="2"/>
</dbReference>
<dbReference type="PROSITE" id="PS50109">
    <property type="entry name" value="HIS_KIN"/>
    <property type="match status" value="1"/>
</dbReference>
<dbReference type="InterPro" id="IPR003661">
    <property type="entry name" value="HisK_dim/P_dom"/>
</dbReference>
<dbReference type="CDD" id="cd00082">
    <property type="entry name" value="HisKA"/>
    <property type="match status" value="1"/>
</dbReference>
<dbReference type="FunFam" id="3.30.565.10:FF:000037">
    <property type="entry name" value="Hybrid sensor histidine kinase/response regulator"/>
    <property type="match status" value="1"/>
</dbReference>
<dbReference type="Gene3D" id="3.30.565.10">
    <property type="entry name" value="Histidine kinase-like ATPase, C-terminal domain"/>
    <property type="match status" value="1"/>
</dbReference>
<feature type="domain" description="PAC" evidence="11">
    <location>
        <begin position="83"/>
        <end position="136"/>
    </location>
</feature>
<dbReference type="PRINTS" id="PR00344">
    <property type="entry name" value="BCTRLSENSOR"/>
</dbReference>
<dbReference type="Gene3D" id="3.30.450.20">
    <property type="entry name" value="PAS domain"/>
    <property type="match status" value="2"/>
</dbReference>
<dbReference type="SUPFAM" id="SSF47384">
    <property type="entry name" value="Homodimeric domain of signal transducing histidine kinase"/>
    <property type="match status" value="1"/>
</dbReference>
<dbReference type="GO" id="GO:0005524">
    <property type="term" value="F:ATP binding"/>
    <property type="evidence" value="ECO:0007669"/>
    <property type="project" value="UniProtKB-KW"/>
</dbReference>
<evidence type="ECO:0000259" key="11">
    <source>
        <dbReference type="PROSITE" id="PS50113"/>
    </source>
</evidence>